<keyword evidence="1" id="KW-0597">Phosphoprotein</keyword>
<keyword evidence="4" id="KW-1185">Reference proteome</keyword>
<organism evidence="3 4">
    <name type="scientific">Marinomonas mediterranea (strain ATCC 700492 / JCM 21426 / NBRC 103028 / MMB-1)</name>
    <dbReference type="NCBI Taxonomy" id="717774"/>
    <lineage>
        <taxon>Bacteria</taxon>
        <taxon>Pseudomonadati</taxon>
        <taxon>Pseudomonadota</taxon>
        <taxon>Gammaproteobacteria</taxon>
        <taxon>Oceanospirillales</taxon>
        <taxon>Oceanospirillaceae</taxon>
        <taxon>Marinomonas</taxon>
    </lineage>
</organism>
<feature type="modified residue" description="4-aspartylphosphate" evidence="1">
    <location>
        <position position="105"/>
    </location>
</feature>
<evidence type="ECO:0000256" key="1">
    <source>
        <dbReference type="PROSITE-ProRule" id="PRU00169"/>
    </source>
</evidence>
<dbReference type="STRING" id="717774.Marme_3725"/>
<evidence type="ECO:0000313" key="4">
    <source>
        <dbReference type="Proteomes" id="UP000001062"/>
    </source>
</evidence>
<feature type="domain" description="Response regulatory" evidence="2">
    <location>
        <begin position="17"/>
        <end position="170"/>
    </location>
</feature>
<protein>
    <submittedName>
        <fullName evidence="3">Response regulator containing a CheY-like receiver domain and an HD-GYP domain</fullName>
    </submittedName>
</protein>
<dbReference type="GO" id="GO:0000160">
    <property type="term" value="P:phosphorelay signal transduction system"/>
    <property type="evidence" value="ECO:0007669"/>
    <property type="project" value="InterPro"/>
</dbReference>
<dbReference type="OrthoDB" id="5697380at2"/>
<dbReference type="PATRIC" id="fig|717774.3.peg.3840"/>
<accession>F2JW47</accession>
<dbReference type="InterPro" id="IPR001789">
    <property type="entry name" value="Sig_transdc_resp-reg_receiver"/>
</dbReference>
<proteinExistence type="predicted"/>
<dbReference type="SUPFAM" id="SSF52172">
    <property type="entry name" value="CheY-like"/>
    <property type="match status" value="1"/>
</dbReference>
<dbReference type="Proteomes" id="UP000001062">
    <property type="component" value="Chromosome"/>
</dbReference>
<reference evidence="3 4" key="1">
    <citation type="journal article" date="2012" name="Stand. Genomic Sci.">
        <title>Complete genome sequence of the melanogenic marine bacterium Marinomonas mediterranea type strain (MMB-1(T)).</title>
        <authorList>
            <person name="Lucas-Elio P."/>
            <person name="Goodwin L."/>
            <person name="Woyke T."/>
            <person name="Pitluck S."/>
            <person name="Nolan M."/>
            <person name="Kyrpides N.C."/>
            <person name="Detter J.C."/>
            <person name="Copeland A."/>
            <person name="Teshima H."/>
            <person name="Bruce D."/>
            <person name="Detter C."/>
            <person name="Tapia R."/>
            <person name="Han S."/>
            <person name="Land M.L."/>
            <person name="Ivanova N."/>
            <person name="Mikhailova N."/>
            <person name="Johnston A.W."/>
            <person name="Sanchez-Amat A."/>
        </authorList>
    </citation>
    <scope>NUCLEOTIDE SEQUENCE [LARGE SCALE GENOMIC DNA]</scope>
    <source>
        <strain evidence="4">ATCC 700492 / JCM 21426 / NBRC 103028 / MMB-1</strain>
    </source>
</reference>
<dbReference type="eggNOG" id="COG3437">
    <property type="taxonomic scope" value="Bacteria"/>
</dbReference>
<dbReference type="Gene3D" id="3.40.50.2300">
    <property type="match status" value="1"/>
</dbReference>
<dbReference type="HOGENOM" id="CLU_070076_0_0_6"/>
<sequence length="344" mass="39145">MLKPKKKVINAYYHPTTAVFLDDHRAFLNSVPLALEDDIAYQAFSTPHNALEYINNHTCHDSLIQKNDFITDGSKAHHYTLNAAIIESKARFNERFAEPSVLITDYALSGYDLNGLEVCESIKHPNVKKVLLTGVADEQIAIEALNNKVIDYYIKKSSPDVFKLVNQLIHQYQQDYIRETTQVIHESLKLSKPLIEDPAIIEYFYSILKQHHTFEYQVLIESTASSLDFLLLDESAQVKRLLVLDPDDLAVHVEVAQDAHADDELLDELRSGNKIPFFPTADGFYHPDIKKEWENYLHPCVEIVGEKATYLAAFIANPDDRFTSIPAAEITSFHDYLQTVGTHV</sequence>
<name>F2JW47_MARM1</name>
<evidence type="ECO:0000259" key="2">
    <source>
        <dbReference type="PROSITE" id="PS50110"/>
    </source>
</evidence>
<dbReference type="RefSeq" id="WP_013662837.1">
    <property type="nucleotide sequence ID" value="NC_015276.1"/>
</dbReference>
<evidence type="ECO:0000313" key="3">
    <source>
        <dbReference type="EMBL" id="ADZ92935.1"/>
    </source>
</evidence>
<dbReference type="EMBL" id="CP002583">
    <property type="protein sequence ID" value="ADZ92935.1"/>
    <property type="molecule type" value="Genomic_DNA"/>
</dbReference>
<dbReference type="PROSITE" id="PS50110">
    <property type="entry name" value="RESPONSE_REGULATORY"/>
    <property type="match status" value="1"/>
</dbReference>
<dbReference type="AlphaFoldDB" id="F2JW47"/>
<dbReference type="KEGG" id="mme:Marme_3725"/>
<gene>
    <name evidence="3" type="ordered locus">Marme_3725</name>
</gene>
<dbReference type="InterPro" id="IPR011006">
    <property type="entry name" value="CheY-like_superfamily"/>
</dbReference>
<dbReference type="CDD" id="cd00156">
    <property type="entry name" value="REC"/>
    <property type="match status" value="1"/>
</dbReference>